<keyword evidence="4 6" id="KW-0342">GTP-binding</keyword>
<evidence type="ECO:0000256" key="8">
    <source>
        <dbReference type="SAM" id="MobiDB-lite"/>
    </source>
</evidence>
<evidence type="ECO:0000256" key="2">
    <source>
        <dbReference type="ARBA" id="ARBA00022741"/>
    </source>
</evidence>
<feature type="region of interest" description="Disordered" evidence="8">
    <location>
        <begin position="1"/>
        <end position="27"/>
    </location>
</feature>
<dbReference type="GO" id="GO:0007186">
    <property type="term" value="P:G protein-coupled receptor signaling pathway"/>
    <property type="evidence" value="ECO:0007669"/>
    <property type="project" value="InterPro"/>
</dbReference>
<dbReference type="InterPro" id="IPR011025">
    <property type="entry name" value="GproteinA_insert"/>
</dbReference>
<keyword evidence="5" id="KW-0807">Transducer</keyword>
<evidence type="ECO:0000256" key="5">
    <source>
        <dbReference type="ARBA" id="ARBA00023224"/>
    </source>
</evidence>
<keyword evidence="3 7" id="KW-0460">Magnesium</keyword>
<dbReference type="PANTHER" id="PTHR10218">
    <property type="entry name" value="GTP-BINDING PROTEIN ALPHA SUBUNIT"/>
    <property type="match status" value="1"/>
</dbReference>
<reference evidence="9 10" key="1">
    <citation type="submission" date="2016-07" db="EMBL/GenBank/DDBJ databases">
        <title>Pervasive Adenine N6-methylation of Active Genes in Fungi.</title>
        <authorList>
            <consortium name="DOE Joint Genome Institute"/>
            <person name="Mondo S.J."/>
            <person name="Dannebaum R.O."/>
            <person name="Kuo R.C."/>
            <person name="Labutti K."/>
            <person name="Haridas S."/>
            <person name="Kuo A."/>
            <person name="Salamov A."/>
            <person name="Ahrendt S.R."/>
            <person name="Lipzen A."/>
            <person name="Sullivan W."/>
            <person name="Andreopoulos W.B."/>
            <person name="Clum A."/>
            <person name="Lindquist E."/>
            <person name="Daum C."/>
            <person name="Ramamoorthy G.K."/>
            <person name="Gryganskyi A."/>
            <person name="Culley D."/>
            <person name="Magnuson J.K."/>
            <person name="James T.Y."/>
            <person name="O'Malley M.A."/>
            <person name="Stajich J.E."/>
            <person name="Spatafora J.W."/>
            <person name="Visel A."/>
            <person name="Grigoriev I.V."/>
        </authorList>
    </citation>
    <scope>NUCLEOTIDE SEQUENCE [LARGE SCALE GENOMIC DNA]</scope>
    <source>
        <strain evidence="9 10">62-1032</strain>
    </source>
</reference>
<evidence type="ECO:0000256" key="1">
    <source>
        <dbReference type="ARBA" id="ARBA00022723"/>
    </source>
</evidence>
<dbReference type="PRINTS" id="PR00318">
    <property type="entry name" value="GPROTEINA"/>
</dbReference>
<dbReference type="GO" id="GO:0031683">
    <property type="term" value="F:G-protein beta/gamma-subunit complex binding"/>
    <property type="evidence" value="ECO:0007669"/>
    <property type="project" value="InterPro"/>
</dbReference>
<proteinExistence type="predicted"/>
<keyword evidence="2 6" id="KW-0547">Nucleotide-binding</keyword>
<accession>A0A1Y2C2F9</accession>
<organism evidence="9 10">
    <name type="scientific">Leucosporidium creatinivorum</name>
    <dbReference type="NCBI Taxonomy" id="106004"/>
    <lineage>
        <taxon>Eukaryota</taxon>
        <taxon>Fungi</taxon>
        <taxon>Dikarya</taxon>
        <taxon>Basidiomycota</taxon>
        <taxon>Pucciniomycotina</taxon>
        <taxon>Microbotryomycetes</taxon>
        <taxon>Leucosporidiales</taxon>
        <taxon>Leucosporidium</taxon>
    </lineage>
</organism>
<dbReference type="Gene3D" id="1.10.400.10">
    <property type="entry name" value="GI Alpha 1, domain 2-like"/>
    <property type="match status" value="1"/>
</dbReference>
<dbReference type="Proteomes" id="UP000193467">
    <property type="component" value="Unassembled WGS sequence"/>
</dbReference>
<dbReference type="PANTHER" id="PTHR10218:SF242">
    <property type="entry name" value="GUANINE NUCLEOTIDE-BINDING PROTEIN ALPHA-1 SUBUNIT"/>
    <property type="match status" value="1"/>
</dbReference>
<feature type="binding site" evidence="7">
    <location>
        <position position="193"/>
    </location>
    <ligand>
        <name>Mg(2+)</name>
        <dbReference type="ChEBI" id="CHEBI:18420"/>
    </ligand>
</feature>
<dbReference type="PROSITE" id="PS51882">
    <property type="entry name" value="G_ALPHA"/>
    <property type="match status" value="1"/>
</dbReference>
<dbReference type="GO" id="GO:0005737">
    <property type="term" value="C:cytoplasm"/>
    <property type="evidence" value="ECO:0007669"/>
    <property type="project" value="TreeGrafter"/>
</dbReference>
<dbReference type="GO" id="GO:0005525">
    <property type="term" value="F:GTP binding"/>
    <property type="evidence" value="ECO:0007669"/>
    <property type="project" value="UniProtKB-KW"/>
</dbReference>
<evidence type="ECO:0000256" key="4">
    <source>
        <dbReference type="ARBA" id="ARBA00023134"/>
    </source>
</evidence>
<evidence type="ECO:0000256" key="6">
    <source>
        <dbReference type="PIRSR" id="PIRSR601019-1"/>
    </source>
</evidence>
<dbReference type="GO" id="GO:0000750">
    <property type="term" value="P:pheromone-dependent signal transduction involved in conjugation with cellular fusion"/>
    <property type="evidence" value="ECO:0007669"/>
    <property type="project" value="TreeGrafter"/>
</dbReference>
<dbReference type="PRINTS" id="PR01241">
    <property type="entry name" value="GPROTEINAFNG"/>
</dbReference>
<dbReference type="InterPro" id="IPR027417">
    <property type="entry name" value="P-loop_NTPase"/>
</dbReference>
<feature type="binding site" evidence="6">
    <location>
        <begin position="212"/>
        <end position="216"/>
    </location>
    <ligand>
        <name>GTP</name>
        <dbReference type="ChEBI" id="CHEBI:37565"/>
    </ligand>
</feature>
<dbReference type="EMBL" id="MCGR01000137">
    <property type="protein sequence ID" value="ORY41191.1"/>
    <property type="molecule type" value="Genomic_DNA"/>
</dbReference>
<evidence type="ECO:0000313" key="9">
    <source>
        <dbReference type="EMBL" id="ORY41191.1"/>
    </source>
</evidence>
<dbReference type="FunFam" id="3.40.50.300:FF:000563">
    <property type="entry name" value="Guanine nucleotide-binding protein alpha subunit"/>
    <property type="match status" value="1"/>
</dbReference>
<dbReference type="FunCoup" id="A0A1Y2C2F9">
    <property type="interactions" value="100"/>
</dbReference>
<dbReference type="GO" id="GO:0005834">
    <property type="term" value="C:heterotrimeric G-protein complex"/>
    <property type="evidence" value="ECO:0007669"/>
    <property type="project" value="InterPro"/>
</dbReference>
<protein>
    <submittedName>
        <fullName evidence="9">Guanine nucleotide-binding protein alpha-2 subunit</fullName>
    </submittedName>
</protein>
<dbReference type="SUPFAM" id="SSF47895">
    <property type="entry name" value="Transducin (alpha subunit), insertion domain"/>
    <property type="match status" value="1"/>
</dbReference>
<feature type="compositionally biased region" description="Low complexity" evidence="8">
    <location>
        <begin position="1"/>
        <end position="19"/>
    </location>
</feature>
<feature type="binding site" evidence="6">
    <location>
        <begin position="187"/>
        <end position="193"/>
    </location>
    <ligand>
        <name>GTP</name>
        <dbReference type="ChEBI" id="CHEBI:37565"/>
    </ligand>
</feature>
<evidence type="ECO:0000256" key="3">
    <source>
        <dbReference type="ARBA" id="ARBA00022842"/>
    </source>
</evidence>
<dbReference type="Pfam" id="PF00503">
    <property type="entry name" value="G-alpha"/>
    <property type="match status" value="1"/>
</dbReference>
<dbReference type="InParanoid" id="A0A1Y2C2F9"/>
<dbReference type="SUPFAM" id="SSF52540">
    <property type="entry name" value="P-loop containing nucleoside triphosphate hydrolases"/>
    <property type="match status" value="1"/>
</dbReference>
<dbReference type="STRING" id="106004.A0A1Y2C2F9"/>
<dbReference type="GO" id="GO:0046872">
    <property type="term" value="F:metal ion binding"/>
    <property type="evidence" value="ECO:0007669"/>
    <property type="project" value="UniProtKB-KW"/>
</dbReference>
<dbReference type="CDD" id="cd00066">
    <property type="entry name" value="G-alpha"/>
    <property type="match status" value="1"/>
</dbReference>
<evidence type="ECO:0000313" key="10">
    <source>
        <dbReference type="Proteomes" id="UP000193467"/>
    </source>
</evidence>
<dbReference type="SMART" id="SM00275">
    <property type="entry name" value="G_alpha"/>
    <property type="match status" value="1"/>
</dbReference>
<dbReference type="InterPro" id="IPR002975">
    <property type="entry name" value="Fungi_Gprotein_alpha"/>
</dbReference>
<name>A0A1Y2C2F9_9BASI</name>
<gene>
    <name evidence="9" type="ORF">BCR35DRAFT_311371</name>
</gene>
<feature type="binding site" evidence="6">
    <location>
        <begin position="281"/>
        <end position="284"/>
    </location>
    <ligand>
        <name>GTP</name>
        <dbReference type="ChEBI" id="CHEBI:37565"/>
    </ligand>
</feature>
<comment type="caution">
    <text evidence="9">The sequence shown here is derived from an EMBL/GenBank/DDBJ whole genome shotgun (WGS) entry which is preliminary data.</text>
</comment>
<evidence type="ECO:0000256" key="7">
    <source>
        <dbReference type="PIRSR" id="PIRSR601019-2"/>
    </source>
</evidence>
<dbReference type="AlphaFoldDB" id="A0A1Y2C2F9"/>
<dbReference type="Gene3D" id="3.40.50.300">
    <property type="entry name" value="P-loop containing nucleotide triphosphate hydrolases"/>
    <property type="match status" value="1"/>
</dbReference>
<dbReference type="GO" id="GO:0001664">
    <property type="term" value="F:G protein-coupled receptor binding"/>
    <property type="evidence" value="ECO:0007669"/>
    <property type="project" value="InterPro"/>
</dbReference>
<dbReference type="OrthoDB" id="5817230at2759"/>
<dbReference type="GO" id="GO:0003924">
    <property type="term" value="F:GTPase activity"/>
    <property type="evidence" value="ECO:0007669"/>
    <property type="project" value="InterPro"/>
</dbReference>
<keyword evidence="1 7" id="KW-0479">Metal-binding</keyword>
<dbReference type="InterPro" id="IPR001019">
    <property type="entry name" value="Gprotein_alpha_su"/>
</dbReference>
<feature type="binding site" evidence="6">
    <location>
        <position position="338"/>
    </location>
    <ligand>
        <name>GTP</name>
        <dbReference type="ChEBI" id="CHEBI:37565"/>
    </ligand>
</feature>
<sequence>MGACGSTETAGGAGAAPIASEEEMRASRSIDKMLRDEEKRLSRQVKMLLLGPGSSGKSTILKQMKVIHLKGFNQAELESYRQQIFVNIYEAMAQSLALLKERGIPLEHDSNAQYYHLFEGSRDLKDREPFPQEFFEPMRRLWADAGVQECVATATEASVPENMSYFYANLDRLFASSGFVPTDQDVLRCRQRTTGITETTFNTSELQYRLFDVGGQRSERKKWIHCFENVTAILFLAAVSGYDQPLLEDKDSNQMQEALMLFDSICNSQWFVQTSIILFLNKVDIFKERILVSSIKSYFPDYTGDDTDYNAAREYFKARFTRLNRSQSKEIYANYTTAIDTNLVRVVMASVYDIVLTRNLNEIIL</sequence>
<feature type="binding site" evidence="7">
    <location>
        <position position="58"/>
    </location>
    <ligand>
        <name>Mg(2+)</name>
        <dbReference type="ChEBI" id="CHEBI:18420"/>
    </ligand>
</feature>
<keyword evidence="10" id="KW-1185">Reference proteome</keyword>